<feature type="transmembrane region" description="Helical" evidence="2">
    <location>
        <begin position="273"/>
        <end position="298"/>
    </location>
</feature>
<dbReference type="EC" id="3.1.3.16" evidence="5"/>
<keyword evidence="6" id="KW-1185">Reference proteome</keyword>
<evidence type="ECO:0000256" key="2">
    <source>
        <dbReference type="SAM" id="Phobius"/>
    </source>
</evidence>
<keyword evidence="1 5" id="KW-0378">Hydrolase</keyword>
<feature type="chain" id="PRO_5047225778" evidence="3">
    <location>
        <begin position="26"/>
        <end position="693"/>
    </location>
</feature>
<reference evidence="6" key="1">
    <citation type="journal article" date="2019" name="Int. J. Syst. Evol. Microbiol.">
        <title>The Global Catalogue of Microorganisms (GCM) 10K type strain sequencing project: providing services to taxonomists for standard genome sequencing and annotation.</title>
        <authorList>
            <consortium name="The Broad Institute Genomics Platform"/>
            <consortium name="The Broad Institute Genome Sequencing Center for Infectious Disease"/>
            <person name="Wu L."/>
            <person name="Ma J."/>
        </authorList>
    </citation>
    <scope>NUCLEOTIDE SEQUENCE [LARGE SCALE GENOMIC DNA]</scope>
    <source>
        <strain evidence="6">JCM 4087</strain>
    </source>
</reference>
<feature type="transmembrane region" description="Helical" evidence="2">
    <location>
        <begin position="370"/>
        <end position="389"/>
    </location>
</feature>
<dbReference type="InterPro" id="IPR008979">
    <property type="entry name" value="Galactose-bd-like_sf"/>
</dbReference>
<feature type="domain" description="PPM-type phosphatase" evidence="4">
    <location>
        <begin position="489"/>
        <end position="689"/>
    </location>
</feature>
<dbReference type="Gene3D" id="2.60.120.260">
    <property type="entry name" value="Galactose-binding domain-like"/>
    <property type="match status" value="1"/>
</dbReference>
<dbReference type="InterPro" id="IPR001932">
    <property type="entry name" value="PPM-type_phosphatase-like_dom"/>
</dbReference>
<feature type="signal peptide" evidence="3">
    <location>
        <begin position="1"/>
        <end position="25"/>
    </location>
</feature>
<keyword evidence="2" id="KW-0812">Transmembrane</keyword>
<feature type="transmembrane region" description="Helical" evidence="2">
    <location>
        <begin position="396"/>
        <end position="416"/>
    </location>
</feature>
<dbReference type="Gene3D" id="3.60.40.10">
    <property type="entry name" value="PPM-type phosphatase domain"/>
    <property type="match status" value="1"/>
</dbReference>
<evidence type="ECO:0000259" key="4">
    <source>
        <dbReference type="SMART" id="SM00331"/>
    </source>
</evidence>
<keyword evidence="3" id="KW-0732">Signal</keyword>
<dbReference type="RefSeq" id="WP_263335284.1">
    <property type="nucleotide sequence ID" value="NZ_JAGSYH010000002.1"/>
</dbReference>
<dbReference type="PANTHER" id="PTHR43156">
    <property type="entry name" value="STAGE II SPORULATION PROTEIN E-RELATED"/>
    <property type="match status" value="1"/>
</dbReference>
<dbReference type="EMBL" id="JBHSPH010000001">
    <property type="protein sequence ID" value="MFC5860717.1"/>
    <property type="molecule type" value="Genomic_DNA"/>
</dbReference>
<dbReference type="SUPFAM" id="SSF49785">
    <property type="entry name" value="Galactose-binding domain-like"/>
    <property type="match status" value="1"/>
</dbReference>
<dbReference type="PANTHER" id="PTHR43156:SF2">
    <property type="entry name" value="STAGE II SPORULATION PROTEIN E"/>
    <property type="match status" value="1"/>
</dbReference>
<keyword evidence="2" id="KW-0472">Membrane</keyword>
<dbReference type="InterPro" id="IPR036457">
    <property type="entry name" value="PPM-type-like_dom_sf"/>
</dbReference>
<protein>
    <submittedName>
        <fullName evidence="5">PP2C family protein-serine/threonine phosphatase</fullName>
        <ecNumber evidence="5">3.1.3.16</ecNumber>
    </submittedName>
</protein>
<evidence type="ECO:0000256" key="1">
    <source>
        <dbReference type="ARBA" id="ARBA00022801"/>
    </source>
</evidence>
<dbReference type="SUPFAM" id="SSF81606">
    <property type="entry name" value="PP2C-like"/>
    <property type="match status" value="1"/>
</dbReference>
<feature type="transmembrane region" description="Helical" evidence="2">
    <location>
        <begin position="335"/>
        <end position="358"/>
    </location>
</feature>
<dbReference type="Proteomes" id="UP001596091">
    <property type="component" value="Unassembled WGS sequence"/>
</dbReference>
<sequence>MRRLVFAALAAGAFLVAAPAVTVRAAAAQPASSKTVPVQPKTAEIHLGESVVALNSPWKFSTGDSPLDPATGKPVWADPAFDDAHWEDVDLTPKSGAQNPITGLSDYVPGWTARGHAGYAGYAWYRIRVHVDARGGLQLALAGPAAADDSYQVFDNGVLLGSFGDFSGKHIADYYSRPLTFPMQPQAAAGESIHIIAFRFWMAPPTLFQASDVGGFESAPLIGEADAIHNLERVLFDDLIRAYLWSPFEAGTFALLAIVAFSLALFDRSDRVYLWIGGLLLLLSIDGFSGSMSVWTTWISSRYDLISHEIVLFSLQYAGWVMVWRTWFRQRRPVWMPWALIPLVILLIAATAFSRNIFYQFSSPTLITDAHAVSLLTRFAMSAFLLQIVFNGIREYGIEGWLVLPAVLLAGAAEFARELTHIGFTVNWFPFGVQITLPVASQLLLILVLTVLLIRRLVYSVRRQRLMALDVKQAQEVQHVILPQARTVFPGLVVESEYRPAREVGGDFFQIIPHPTDGSLLIVTGDVAGKGLKAGMLVALLVGGIRSTVEWTQDPEQVLRALNQRLMGRGDAFATCQVLHISPAGAVTLANAGHLPPYRNGEAMELDGSFPLGLTESPVFTTLRFELQPDDRLVLISDGILEATNPARELFGFERVHTLLRASANAASIAEAAQNFGQEDDISVITLLRTAAA</sequence>
<evidence type="ECO:0000313" key="5">
    <source>
        <dbReference type="EMBL" id="MFC5860717.1"/>
    </source>
</evidence>
<dbReference type="SMART" id="SM00331">
    <property type="entry name" value="PP2C_SIG"/>
    <property type="match status" value="1"/>
</dbReference>
<evidence type="ECO:0000313" key="6">
    <source>
        <dbReference type="Proteomes" id="UP001596091"/>
    </source>
</evidence>
<feature type="transmembrane region" description="Helical" evidence="2">
    <location>
        <begin position="310"/>
        <end position="328"/>
    </location>
</feature>
<name>A0ABW1EA93_9BACT</name>
<keyword evidence="2" id="KW-1133">Transmembrane helix</keyword>
<comment type="caution">
    <text evidence="5">The sequence shown here is derived from an EMBL/GenBank/DDBJ whole genome shotgun (WGS) entry which is preliminary data.</text>
</comment>
<dbReference type="InterPro" id="IPR052016">
    <property type="entry name" value="Bact_Sigma-Reg"/>
</dbReference>
<proteinExistence type="predicted"/>
<accession>A0ABW1EA93</accession>
<dbReference type="GO" id="GO:0004722">
    <property type="term" value="F:protein serine/threonine phosphatase activity"/>
    <property type="evidence" value="ECO:0007669"/>
    <property type="project" value="UniProtKB-EC"/>
</dbReference>
<feature type="transmembrane region" description="Helical" evidence="2">
    <location>
        <begin position="428"/>
        <end position="454"/>
    </location>
</feature>
<organism evidence="5 6">
    <name type="scientific">Acidicapsa dinghuensis</name>
    <dbReference type="NCBI Taxonomy" id="2218256"/>
    <lineage>
        <taxon>Bacteria</taxon>
        <taxon>Pseudomonadati</taxon>
        <taxon>Acidobacteriota</taxon>
        <taxon>Terriglobia</taxon>
        <taxon>Terriglobales</taxon>
        <taxon>Acidobacteriaceae</taxon>
        <taxon>Acidicapsa</taxon>
    </lineage>
</organism>
<evidence type="ECO:0000256" key="3">
    <source>
        <dbReference type="SAM" id="SignalP"/>
    </source>
</evidence>
<feature type="transmembrane region" description="Helical" evidence="2">
    <location>
        <begin position="243"/>
        <end position="266"/>
    </location>
</feature>
<dbReference type="Pfam" id="PF07228">
    <property type="entry name" value="SpoIIE"/>
    <property type="match status" value="1"/>
</dbReference>
<gene>
    <name evidence="5" type="ORF">ACFPT7_00265</name>
</gene>